<dbReference type="Proteomes" id="UP000254765">
    <property type="component" value="Unassembled WGS sequence"/>
</dbReference>
<keyword evidence="1" id="KW-0732">Signal</keyword>
<evidence type="ECO:0000256" key="1">
    <source>
        <dbReference type="SAM" id="SignalP"/>
    </source>
</evidence>
<feature type="signal peptide" evidence="1">
    <location>
        <begin position="1"/>
        <end position="24"/>
    </location>
</feature>
<evidence type="ECO:0000313" key="3">
    <source>
        <dbReference type="Proteomes" id="UP000254765"/>
    </source>
</evidence>
<dbReference type="RefSeq" id="WP_033639577.1">
    <property type="nucleotide sequence ID" value="NZ_CAMKKF010000001.1"/>
</dbReference>
<reference evidence="2 3" key="1">
    <citation type="submission" date="2018-06" db="EMBL/GenBank/DDBJ databases">
        <authorList>
            <consortium name="Pathogen Informatics"/>
            <person name="Doyle S."/>
        </authorList>
    </citation>
    <scope>NUCLEOTIDE SEQUENCE [LARGE SCALE GENOMIC DNA]</scope>
    <source>
        <strain evidence="2 3">NCTC10211</strain>
    </source>
</reference>
<proteinExistence type="predicted"/>
<sequence>MINAIKKTTCVLAVLAATSTAVMAESIDVKVIGTITPTACKPTLGGGGTIDYGNIAPASLSNTTFTVLGEKQVDFSITCDAPAKVAIHAVGSKADTATDVTKSTAGDYDIFAGTLFGTPALGVAGLGASDGKNIGGYGIRLVPGTYTVDGNNADTITRSAITGVWVPSANLGAGSLFSTIYKELQISWAPKGTLTPMAFTTVAGKLGVQAYITKTSELDLSKPINLDGLTSLELVYL</sequence>
<protein>
    <submittedName>
        <fullName evidence="2">Protein of uncharacterized function (DUF1120)</fullName>
    </submittedName>
</protein>
<dbReference type="AlphaFoldDB" id="A0A379YRL1"/>
<evidence type="ECO:0000313" key="2">
    <source>
        <dbReference type="EMBL" id="SUI49361.1"/>
    </source>
</evidence>
<accession>A0A379YRL1</accession>
<gene>
    <name evidence="2" type="ORF">NCTC10211_02366</name>
</gene>
<dbReference type="Pfam" id="PF06551">
    <property type="entry name" value="DUF1120"/>
    <property type="match status" value="1"/>
</dbReference>
<name>A0A379YRL1_SERMA</name>
<dbReference type="EMBL" id="UGYK01000002">
    <property type="protein sequence ID" value="SUI49361.1"/>
    <property type="molecule type" value="Genomic_DNA"/>
</dbReference>
<organism evidence="2 3">
    <name type="scientific">Serratia marcescens</name>
    <dbReference type="NCBI Taxonomy" id="615"/>
    <lineage>
        <taxon>Bacteria</taxon>
        <taxon>Pseudomonadati</taxon>
        <taxon>Pseudomonadota</taxon>
        <taxon>Gammaproteobacteria</taxon>
        <taxon>Enterobacterales</taxon>
        <taxon>Yersiniaceae</taxon>
        <taxon>Serratia</taxon>
    </lineage>
</organism>
<dbReference type="InterPro" id="IPR010546">
    <property type="entry name" value="DUF1120"/>
</dbReference>
<feature type="chain" id="PRO_5030069434" evidence="1">
    <location>
        <begin position="25"/>
        <end position="237"/>
    </location>
</feature>